<gene>
    <name evidence="2" type="ORF">SAMN05192552_10457</name>
</gene>
<evidence type="ECO:0000256" key="1">
    <source>
        <dbReference type="SAM" id="MobiDB-lite"/>
    </source>
</evidence>
<dbReference type="EMBL" id="FMZP01000045">
    <property type="protein sequence ID" value="SDD74909.1"/>
    <property type="molecule type" value="Genomic_DNA"/>
</dbReference>
<reference evidence="2 3" key="1">
    <citation type="submission" date="2016-10" db="EMBL/GenBank/DDBJ databases">
        <authorList>
            <person name="Varghese N."/>
            <person name="Submissions S."/>
        </authorList>
    </citation>
    <scope>NUCLEOTIDE SEQUENCE [LARGE SCALE GENOMIC DNA]</scope>
    <source>
        <strain evidence="2 3">CDM_1</strain>
    </source>
</reference>
<accession>A0A1G6X9M9</accession>
<feature type="region of interest" description="Disordered" evidence="1">
    <location>
        <begin position="78"/>
        <end position="105"/>
    </location>
</feature>
<name>A0A1G6X9M9_9EURY</name>
<feature type="region of interest" description="Disordered" evidence="1">
    <location>
        <begin position="144"/>
        <end position="202"/>
    </location>
</feature>
<feature type="compositionally biased region" description="Low complexity" evidence="1">
    <location>
        <begin position="165"/>
        <end position="177"/>
    </location>
</feature>
<proteinExistence type="predicted"/>
<sequence>MYNLSFPCRCLSGRSPNRGAGLGRSGFRTVLRRSFERALLSRDDENLRFSNHGLSAPDNEAVSERAVGERHILERCADVPTASSTRDDTPPSPLTPAGIPVAKITPGCHTRSRIGVTATWHGQQSTSPTLWDYPSPKGLGVRRLDCKPETPTARDSSAFTRRRMSMSSSRRFRSSFSDTKRSRNRHMPTKLGSSSGNRHPRS</sequence>
<evidence type="ECO:0000313" key="2">
    <source>
        <dbReference type="EMBL" id="SDD74909.1"/>
    </source>
</evidence>
<evidence type="ECO:0000313" key="3">
    <source>
        <dbReference type="Proteomes" id="UP000324021"/>
    </source>
</evidence>
<dbReference type="AlphaFoldDB" id="A0A1G6X9M9"/>
<dbReference type="Proteomes" id="UP000324021">
    <property type="component" value="Unassembled WGS sequence"/>
</dbReference>
<protein>
    <submittedName>
        <fullName evidence="2">Uncharacterized protein</fullName>
    </submittedName>
</protein>
<organism evidence="2 3">
    <name type="scientific">Natrinema hispanicum</name>
    <dbReference type="NCBI Taxonomy" id="392421"/>
    <lineage>
        <taxon>Archaea</taxon>
        <taxon>Methanobacteriati</taxon>
        <taxon>Methanobacteriota</taxon>
        <taxon>Stenosarchaea group</taxon>
        <taxon>Halobacteria</taxon>
        <taxon>Halobacteriales</taxon>
        <taxon>Natrialbaceae</taxon>
        <taxon>Natrinema</taxon>
    </lineage>
</organism>
<feature type="compositionally biased region" description="Polar residues" evidence="1">
    <location>
        <begin position="191"/>
        <end position="202"/>
    </location>
</feature>